<dbReference type="Proteomes" id="UP000227088">
    <property type="component" value="Unassembled WGS sequence"/>
</dbReference>
<protein>
    <submittedName>
        <fullName evidence="2">Uncharacterized protein</fullName>
    </submittedName>
</protein>
<sequence length="133" mass="14833">MRGMMNSSSVKCALILMMFFLAACAQQPVNNGAPEWLFNPGKGVVASCGFHIGGHYQQQECAIQRGRERLAAEQGVEVSSVAMIKERVVNGYESVVMDKETTSSITNKTVKARVQDSYYDVQRDEYYVWVVPN</sequence>
<dbReference type="AlphaFoldDB" id="A0A1Y5HZ58"/>
<reference evidence="3" key="1">
    <citation type="journal article" date="2017" name="Proc. Natl. Acad. Sci. U.S.A.">
        <title>Simulation of Deepwater Horizon oil plume reveals substrate specialization within a complex community of hydrocarbon degraders.</title>
        <authorList>
            <person name="Hu P."/>
            <person name="Dubinsky E.A."/>
            <person name="Probst A.J."/>
            <person name="Wang J."/>
            <person name="Sieber C.M.K."/>
            <person name="Tom L.M."/>
            <person name="Gardinali P."/>
            <person name="Banfield J.F."/>
            <person name="Atlas R.M."/>
            <person name="Andersen G.L."/>
        </authorList>
    </citation>
    <scope>NUCLEOTIDE SEQUENCE [LARGE SCALE GENOMIC DNA]</scope>
</reference>
<gene>
    <name evidence="2" type="ORF">A9R00_02675</name>
</gene>
<evidence type="ECO:0000313" key="2">
    <source>
        <dbReference type="EMBL" id="OUS41093.1"/>
    </source>
</evidence>
<dbReference type="PROSITE" id="PS51257">
    <property type="entry name" value="PROKAR_LIPOPROTEIN"/>
    <property type="match status" value="1"/>
</dbReference>
<proteinExistence type="predicted"/>
<organism evidence="2 3">
    <name type="scientific">Oleispira antarctica</name>
    <dbReference type="NCBI Taxonomy" id="188908"/>
    <lineage>
        <taxon>Bacteria</taxon>
        <taxon>Pseudomonadati</taxon>
        <taxon>Pseudomonadota</taxon>
        <taxon>Gammaproteobacteria</taxon>
        <taxon>Oceanospirillales</taxon>
        <taxon>Oceanospirillaceae</taxon>
        <taxon>Oleispira</taxon>
    </lineage>
</organism>
<comment type="caution">
    <text evidence="2">The sequence shown here is derived from an EMBL/GenBank/DDBJ whole genome shotgun (WGS) entry which is preliminary data.</text>
</comment>
<keyword evidence="1" id="KW-0732">Signal</keyword>
<evidence type="ECO:0000256" key="1">
    <source>
        <dbReference type="SAM" id="SignalP"/>
    </source>
</evidence>
<dbReference type="EMBL" id="MABE01000155">
    <property type="protein sequence ID" value="OUS41093.1"/>
    <property type="molecule type" value="Genomic_DNA"/>
</dbReference>
<name>A0A1Y5HZ58_OLEAN</name>
<evidence type="ECO:0000313" key="3">
    <source>
        <dbReference type="Proteomes" id="UP000227088"/>
    </source>
</evidence>
<feature type="signal peptide" evidence="1">
    <location>
        <begin position="1"/>
        <end position="25"/>
    </location>
</feature>
<accession>A0A1Y5HZ58</accession>
<feature type="chain" id="PRO_5012147534" evidence="1">
    <location>
        <begin position="26"/>
        <end position="133"/>
    </location>
</feature>